<dbReference type="InterPro" id="IPR015495">
    <property type="entry name" value="Myb_TF_plants"/>
</dbReference>
<feature type="domain" description="HTH myb-type" evidence="10">
    <location>
        <begin position="9"/>
        <end position="61"/>
    </location>
</feature>
<dbReference type="CDD" id="cd00167">
    <property type="entry name" value="SANT"/>
    <property type="match status" value="2"/>
</dbReference>
<evidence type="ECO:0000256" key="2">
    <source>
        <dbReference type="ARBA" id="ARBA00022473"/>
    </source>
</evidence>
<evidence type="ECO:0000256" key="7">
    <source>
        <dbReference type="ARBA" id="ARBA00023242"/>
    </source>
</evidence>
<feature type="region of interest" description="Disordered" evidence="8">
    <location>
        <begin position="177"/>
        <end position="200"/>
    </location>
</feature>
<reference evidence="12" key="2">
    <citation type="submission" date="2025-08" db="UniProtKB">
        <authorList>
            <consortium name="RefSeq"/>
        </authorList>
    </citation>
    <scope>IDENTIFICATION</scope>
    <source>
        <tissue evidence="12">Etiolated seedlings</tissue>
    </source>
</reference>
<organism evidence="11 12">
    <name type="scientific">Cicer arietinum</name>
    <name type="common">Chickpea</name>
    <name type="synonym">Garbanzo</name>
    <dbReference type="NCBI Taxonomy" id="3827"/>
    <lineage>
        <taxon>Eukaryota</taxon>
        <taxon>Viridiplantae</taxon>
        <taxon>Streptophyta</taxon>
        <taxon>Embryophyta</taxon>
        <taxon>Tracheophyta</taxon>
        <taxon>Spermatophyta</taxon>
        <taxon>Magnoliopsida</taxon>
        <taxon>eudicotyledons</taxon>
        <taxon>Gunneridae</taxon>
        <taxon>Pentapetalae</taxon>
        <taxon>rosids</taxon>
        <taxon>fabids</taxon>
        <taxon>Fabales</taxon>
        <taxon>Fabaceae</taxon>
        <taxon>Papilionoideae</taxon>
        <taxon>50 kb inversion clade</taxon>
        <taxon>NPAAA clade</taxon>
        <taxon>Hologalegina</taxon>
        <taxon>IRL clade</taxon>
        <taxon>Cicereae</taxon>
        <taxon>Cicer</taxon>
    </lineage>
</organism>
<feature type="compositionally biased region" description="Polar residues" evidence="8">
    <location>
        <begin position="373"/>
        <end position="386"/>
    </location>
</feature>
<evidence type="ECO:0000256" key="8">
    <source>
        <dbReference type="SAM" id="MobiDB-lite"/>
    </source>
</evidence>
<keyword evidence="2" id="KW-0217">Developmental protein</keyword>
<feature type="domain" description="HTH myb-type" evidence="10">
    <location>
        <begin position="62"/>
        <end position="116"/>
    </location>
</feature>
<dbReference type="Proteomes" id="UP000087171">
    <property type="component" value="Chromosome Ca2"/>
</dbReference>
<dbReference type="GO" id="GO:1901957">
    <property type="term" value="P:regulation of cutin biosynthetic process"/>
    <property type="evidence" value="ECO:0007669"/>
    <property type="project" value="UniProtKB-ARBA"/>
</dbReference>
<evidence type="ECO:0000259" key="10">
    <source>
        <dbReference type="PROSITE" id="PS51294"/>
    </source>
</evidence>
<evidence type="ECO:0000259" key="9">
    <source>
        <dbReference type="PROSITE" id="PS50090"/>
    </source>
</evidence>
<evidence type="ECO:0000313" key="11">
    <source>
        <dbReference type="Proteomes" id="UP000087171"/>
    </source>
</evidence>
<dbReference type="PANTHER" id="PTHR10641">
    <property type="entry name" value="MYB FAMILY TRANSCRIPTION FACTOR"/>
    <property type="match status" value="1"/>
</dbReference>
<protein>
    <submittedName>
        <fullName evidence="12">Transcription factor MYB106</fullName>
    </submittedName>
</protein>
<dbReference type="AlphaFoldDB" id="A0A1S2XHF4"/>
<dbReference type="GO" id="GO:0003677">
    <property type="term" value="F:DNA binding"/>
    <property type="evidence" value="ECO:0007669"/>
    <property type="project" value="UniProtKB-KW"/>
</dbReference>
<keyword evidence="7" id="KW-0539">Nucleus</keyword>
<feature type="domain" description="Myb-like" evidence="9">
    <location>
        <begin position="9"/>
        <end position="61"/>
    </location>
</feature>
<keyword evidence="3" id="KW-0677">Repeat</keyword>
<dbReference type="PROSITE" id="PS50090">
    <property type="entry name" value="MYB_LIKE"/>
    <property type="match status" value="2"/>
</dbReference>
<keyword evidence="11" id="KW-1185">Reference proteome</keyword>
<accession>A0A1S2XHF4</accession>
<evidence type="ECO:0000256" key="3">
    <source>
        <dbReference type="ARBA" id="ARBA00022737"/>
    </source>
</evidence>
<dbReference type="FunFam" id="1.10.10.60:FF:000099">
    <property type="entry name" value="MYB transcription factor"/>
    <property type="match status" value="1"/>
</dbReference>
<dbReference type="GO" id="GO:0000902">
    <property type="term" value="P:cell morphogenesis"/>
    <property type="evidence" value="ECO:0007669"/>
    <property type="project" value="UniProtKB-ARBA"/>
</dbReference>
<dbReference type="FunFam" id="1.10.10.60:FF:000001">
    <property type="entry name" value="MYB-related transcription factor"/>
    <property type="match status" value="1"/>
</dbReference>
<dbReference type="GeneID" id="101493467"/>
<dbReference type="OrthoDB" id="2143914at2759"/>
<reference evidence="11" key="1">
    <citation type="journal article" date="2013" name="Nat. Biotechnol.">
        <title>Draft genome sequence of chickpea (Cicer arietinum) provides a resource for trait improvement.</title>
        <authorList>
            <person name="Varshney R.K."/>
            <person name="Song C."/>
            <person name="Saxena R.K."/>
            <person name="Azam S."/>
            <person name="Yu S."/>
            <person name="Sharpe A.G."/>
            <person name="Cannon S."/>
            <person name="Baek J."/>
            <person name="Rosen B.D."/>
            <person name="Tar'an B."/>
            <person name="Millan T."/>
            <person name="Zhang X."/>
            <person name="Ramsay L.D."/>
            <person name="Iwata A."/>
            <person name="Wang Y."/>
            <person name="Nelson W."/>
            <person name="Farmer A.D."/>
            <person name="Gaur P.M."/>
            <person name="Soderlund C."/>
            <person name="Penmetsa R.V."/>
            <person name="Xu C."/>
            <person name="Bharti A.K."/>
            <person name="He W."/>
            <person name="Winter P."/>
            <person name="Zhao S."/>
            <person name="Hane J.K."/>
            <person name="Carrasquilla-Garcia N."/>
            <person name="Condie J.A."/>
            <person name="Upadhyaya H.D."/>
            <person name="Luo M.C."/>
            <person name="Thudi M."/>
            <person name="Gowda C.L."/>
            <person name="Singh N.P."/>
            <person name="Lichtenzveig J."/>
            <person name="Gali K.K."/>
            <person name="Rubio J."/>
            <person name="Nadarajan N."/>
            <person name="Dolezel J."/>
            <person name="Bansal K.C."/>
            <person name="Xu X."/>
            <person name="Edwards D."/>
            <person name="Zhang G."/>
            <person name="Kahl G."/>
            <person name="Gil J."/>
            <person name="Singh K.B."/>
            <person name="Datta S.K."/>
            <person name="Jackson S.A."/>
            <person name="Wang J."/>
            <person name="Cook D.R."/>
        </authorList>
    </citation>
    <scope>NUCLEOTIDE SEQUENCE [LARGE SCALE GENOMIC DNA]</scope>
    <source>
        <strain evidence="11">cv. CDC Frontier</strain>
    </source>
</reference>
<dbReference type="SUPFAM" id="SSF46689">
    <property type="entry name" value="Homeodomain-like"/>
    <property type="match status" value="1"/>
</dbReference>
<evidence type="ECO:0000256" key="6">
    <source>
        <dbReference type="ARBA" id="ARBA00023163"/>
    </source>
</evidence>
<dbReference type="InterPro" id="IPR009057">
    <property type="entry name" value="Homeodomain-like_sf"/>
</dbReference>
<feature type="domain" description="Myb-like" evidence="9">
    <location>
        <begin position="62"/>
        <end position="112"/>
    </location>
</feature>
<dbReference type="InterPro" id="IPR001005">
    <property type="entry name" value="SANT/Myb"/>
</dbReference>
<dbReference type="PROSITE" id="PS51294">
    <property type="entry name" value="HTH_MYB"/>
    <property type="match status" value="2"/>
</dbReference>
<dbReference type="Gene3D" id="1.10.10.60">
    <property type="entry name" value="Homeodomain-like"/>
    <property type="match status" value="2"/>
</dbReference>
<dbReference type="SMART" id="SM00717">
    <property type="entry name" value="SANT"/>
    <property type="match status" value="2"/>
</dbReference>
<gene>
    <name evidence="12" type="primary">LOC101493467</name>
</gene>
<dbReference type="RefSeq" id="XP_004489411.1">
    <property type="nucleotide sequence ID" value="XM_004489354.3"/>
</dbReference>
<keyword evidence="5" id="KW-0238">DNA-binding</keyword>
<name>A0A1S2XHF4_CICAR</name>
<evidence type="ECO:0000256" key="4">
    <source>
        <dbReference type="ARBA" id="ARBA00023015"/>
    </source>
</evidence>
<comment type="subcellular location">
    <subcellularLocation>
        <location evidence="1">Nucleus</location>
    </subcellularLocation>
</comment>
<dbReference type="eggNOG" id="KOG0048">
    <property type="taxonomic scope" value="Eukaryota"/>
</dbReference>
<feature type="region of interest" description="Disordered" evidence="8">
    <location>
        <begin position="373"/>
        <end position="394"/>
    </location>
</feature>
<evidence type="ECO:0000256" key="5">
    <source>
        <dbReference type="ARBA" id="ARBA00023125"/>
    </source>
</evidence>
<dbReference type="Pfam" id="PF00249">
    <property type="entry name" value="Myb_DNA-binding"/>
    <property type="match status" value="2"/>
</dbReference>
<keyword evidence="6" id="KW-0804">Transcription</keyword>
<dbReference type="GO" id="GO:0005634">
    <property type="term" value="C:nucleus"/>
    <property type="evidence" value="ECO:0007669"/>
    <property type="project" value="UniProtKB-SubCell"/>
</dbReference>
<dbReference type="InterPro" id="IPR017930">
    <property type="entry name" value="Myb_dom"/>
</dbReference>
<dbReference type="PANTHER" id="PTHR10641:SF586">
    <property type="entry name" value="TRANSCRIPTION FACTOR MYB16"/>
    <property type="match status" value="1"/>
</dbReference>
<dbReference type="PaxDb" id="3827-XP_004489411.1"/>
<keyword evidence="4" id="KW-0805">Transcription regulation</keyword>
<evidence type="ECO:0000256" key="1">
    <source>
        <dbReference type="ARBA" id="ARBA00004123"/>
    </source>
</evidence>
<sequence>MGRSPCCDKVGLKKGPWTPEEDQKLLAYIEEHGHGSWRALPSKAGLQRCGKSCRLRWTNYLRPDIKRGKFSLQEEQTIIQLHALLGNRWSAIATHLPKRTDNEIKNYWNTHLKKRLTKMGIDPITHKPKNDTLVSNDGQSKTAANLSHMAQWESARLEAEARLVRESKIRSHSIHNHQLGNSHHLFASSSSNNKNKEEDEQTLLFTPPSMVSSSHSLDVFKVWNNNNNNGGWLRASNDQGNNLESPTSTLSFNENVPPTMTSDGVGGANNNINDHNENANNNNENENVVSMIEFVGTNSSSCETGVVKEEGGDDHHDIQWKGYENSLTFTSNLHELTMSMEGELSLHHGGVVGDDVIAEEGFTNLLLKTNSEDLSLSDSGGESNTGDGDGRSGSEFYEDNNNYWNSILNLVNSSPSHSPMF</sequence>
<dbReference type="KEGG" id="cam:101493467"/>
<proteinExistence type="predicted"/>
<evidence type="ECO:0000313" key="12">
    <source>
        <dbReference type="RefSeq" id="XP_004489411.1"/>
    </source>
</evidence>